<dbReference type="AlphaFoldDB" id="A0A9P7DL90"/>
<evidence type="ECO:0000313" key="3">
    <source>
        <dbReference type="Proteomes" id="UP000807769"/>
    </source>
</evidence>
<name>A0A9P7DL90_9AGAM</name>
<dbReference type="GeneID" id="64627805"/>
<feature type="region of interest" description="Disordered" evidence="1">
    <location>
        <begin position="19"/>
        <end position="102"/>
    </location>
</feature>
<reference evidence="2" key="1">
    <citation type="journal article" date="2020" name="New Phytol.">
        <title>Comparative genomics reveals dynamic genome evolution in host specialist ectomycorrhizal fungi.</title>
        <authorList>
            <person name="Lofgren L.A."/>
            <person name="Nguyen N.H."/>
            <person name="Vilgalys R."/>
            <person name="Ruytinx J."/>
            <person name="Liao H.L."/>
            <person name="Branco S."/>
            <person name="Kuo A."/>
            <person name="LaButti K."/>
            <person name="Lipzen A."/>
            <person name="Andreopoulos W."/>
            <person name="Pangilinan J."/>
            <person name="Riley R."/>
            <person name="Hundley H."/>
            <person name="Na H."/>
            <person name="Barry K."/>
            <person name="Grigoriev I.V."/>
            <person name="Stajich J.E."/>
            <person name="Kennedy P.G."/>
        </authorList>
    </citation>
    <scope>NUCLEOTIDE SEQUENCE</scope>
    <source>
        <strain evidence="2">MN1</strain>
    </source>
</reference>
<accession>A0A9P7DL90</accession>
<dbReference type="RefSeq" id="XP_041185524.1">
    <property type="nucleotide sequence ID" value="XM_041333788.1"/>
</dbReference>
<organism evidence="2 3">
    <name type="scientific">Suillus subaureus</name>
    <dbReference type="NCBI Taxonomy" id="48587"/>
    <lineage>
        <taxon>Eukaryota</taxon>
        <taxon>Fungi</taxon>
        <taxon>Dikarya</taxon>
        <taxon>Basidiomycota</taxon>
        <taxon>Agaricomycotina</taxon>
        <taxon>Agaricomycetes</taxon>
        <taxon>Agaricomycetidae</taxon>
        <taxon>Boletales</taxon>
        <taxon>Suillineae</taxon>
        <taxon>Suillaceae</taxon>
        <taxon>Suillus</taxon>
    </lineage>
</organism>
<keyword evidence="3" id="KW-1185">Reference proteome</keyword>
<evidence type="ECO:0000313" key="2">
    <source>
        <dbReference type="EMBL" id="KAG1797651.1"/>
    </source>
</evidence>
<dbReference type="EMBL" id="JABBWG010000201">
    <property type="protein sequence ID" value="KAG1797651.1"/>
    <property type="molecule type" value="Genomic_DNA"/>
</dbReference>
<feature type="compositionally biased region" description="Pro residues" evidence="1">
    <location>
        <begin position="90"/>
        <end position="99"/>
    </location>
</feature>
<feature type="compositionally biased region" description="Basic and acidic residues" evidence="1">
    <location>
        <begin position="70"/>
        <end position="89"/>
    </location>
</feature>
<evidence type="ECO:0000256" key="1">
    <source>
        <dbReference type="SAM" id="MobiDB-lite"/>
    </source>
</evidence>
<comment type="caution">
    <text evidence="2">The sequence shown here is derived from an EMBL/GenBank/DDBJ whole genome shotgun (WGS) entry which is preliminary data.</text>
</comment>
<protein>
    <submittedName>
        <fullName evidence="2">Uncharacterized protein</fullName>
    </submittedName>
</protein>
<gene>
    <name evidence="2" type="ORF">BJ212DRAFT_1305919</name>
</gene>
<proteinExistence type="predicted"/>
<dbReference type="Proteomes" id="UP000807769">
    <property type="component" value="Unassembled WGS sequence"/>
</dbReference>
<sequence>MTLIIWITLSHLKNVDFEDFPPDDSDLKVPPDVPCMPPDDEPHLPPDNEPCLPPDEPHSNTAPNNGCYHPPDEPHLPPDGLPRGEDHPFPPEPPTPPWQNPLKALDFDQLLQSAQLLHLQHDMGFICALQQASLDDEVGLTGEDLEQL</sequence>